<reference evidence="16" key="2">
    <citation type="submission" date="2025-08" db="UniProtKB">
        <authorList>
            <consortium name="Ensembl"/>
        </authorList>
    </citation>
    <scope>IDENTIFICATION</scope>
</reference>
<evidence type="ECO:0000256" key="5">
    <source>
        <dbReference type="ARBA" id="ARBA00022692"/>
    </source>
</evidence>
<dbReference type="Ensembl" id="ENSTNIT00000010283.1">
    <property type="protein sequence ID" value="ENSTNIP00000010103.1"/>
    <property type="gene ID" value="ENSTNIG00000007299.1"/>
</dbReference>
<dbReference type="SUPFAM" id="SSF81324">
    <property type="entry name" value="Voltage-gated potassium channels"/>
    <property type="match status" value="2"/>
</dbReference>
<dbReference type="OMA" id="GCKRTEA"/>
<dbReference type="GO" id="GO:0030322">
    <property type="term" value="P:stabilization of membrane potential"/>
    <property type="evidence" value="ECO:0007669"/>
    <property type="project" value="TreeGrafter"/>
</dbReference>
<feature type="region of interest" description="Disordered" evidence="13">
    <location>
        <begin position="253"/>
        <end position="315"/>
    </location>
</feature>
<comment type="similarity">
    <text evidence="2 12">Belongs to the two pore domain potassium channel (TC 1.A.1.8) family.</text>
</comment>
<evidence type="ECO:0000256" key="13">
    <source>
        <dbReference type="SAM" id="MobiDB-lite"/>
    </source>
</evidence>
<keyword evidence="10 14" id="KW-0472">Membrane</keyword>
<dbReference type="PANTHER" id="PTHR11003:SF18">
    <property type="entry name" value="POTASSIUM CHANNEL SUBFAMILY K MEMBER 15"/>
    <property type="match status" value="1"/>
</dbReference>
<keyword evidence="17" id="KW-1185">Reference proteome</keyword>
<dbReference type="GO" id="GO:0022841">
    <property type="term" value="F:potassium ion leak channel activity"/>
    <property type="evidence" value="ECO:0007669"/>
    <property type="project" value="TreeGrafter"/>
</dbReference>
<dbReference type="InterPro" id="IPR013099">
    <property type="entry name" value="K_chnl_dom"/>
</dbReference>
<keyword evidence="6" id="KW-0631">Potassium channel</keyword>
<evidence type="ECO:0000256" key="4">
    <source>
        <dbReference type="ARBA" id="ARBA00022538"/>
    </source>
</evidence>
<dbReference type="AlphaFoldDB" id="H3CPC0"/>
<dbReference type="GO" id="GO:0005886">
    <property type="term" value="C:plasma membrane"/>
    <property type="evidence" value="ECO:0007669"/>
    <property type="project" value="TreeGrafter"/>
</dbReference>
<keyword evidence="3 12" id="KW-0813">Transport</keyword>
<dbReference type="InterPro" id="IPR003092">
    <property type="entry name" value="2pore_dom_K_chnl_TASK"/>
</dbReference>
<keyword evidence="7" id="KW-0630">Potassium</keyword>
<evidence type="ECO:0000256" key="8">
    <source>
        <dbReference type="ARBA" id="ARBA00022989"/>
    </source>
</evidence>
<dbReference type="PRINTS" id="PR01333">
    <property type="entry name" value="2POREKCHANEL"/>
</dbReference>
<dbReference type="Gene3D" id="1.10.287.70">
    <property type="match status" value="1"/>
</dbReference>
<dbReference type="Proteomes" id="UP000007303">
    <property type="component" value="Unassembled WGS sequence"/>
</dbReference>
<feature type="domain" description="Potassium channel" evidence="15">
    <location>
        <begin position="76"/>
        <end position="132"/>
    </location>
</feature>
<keyword evidence="8 14" id="KW-1133">Transmembrane helix</keyword>
<feature type="compositionally biased region" description="Low complexity" evidence="13">
    <location>
        <begin position="283"/>
        <end position="292"/>
    </location>
</feature>
<evidence type="ECO:0000256" key="2">
    <source>
        <dbReference type="ARBA" id="ARBA00006666"/>
    </source>
</evidence>
<feature type="transmembrane region" description="Helical" evidence="14">
    <location>
        <begin position="189"/>
        <end position="208"/>
    </location>
</feature>
<dbReference type="STRING" id="99883.ENSTNIP00000010103"/>
<evidence type="ECO:0000313" key="16">
    <source>
        <dbReference type="Ensembl" id="ENSTNIP00000010103.1"/>
    </source>
</evidence>
<feature type="compositionally biased region" description="Basic and acidic residues" evidence="13">
    <location>
        <begin position="301"/>
        <end position="315"/>
    </location>
</feature>
<dbReference type="InParanoid" id="H3CPC0"/>
<dbReference type="GO" id="GO:0015271">
    <property type="term" value="F:outward rectifier potassium channel activity"/>
    <property type="evidence" value="ECO:0007669"/>
    <property type="project" value="TreeGrafter"/>
</dbReference>
<evidence type="ECO:0000256" key="10">
    <source>
        <dbReference type="ARBA" id="ARBA00023136"/>
    </source>
</evidence>
<feature type="compositionally biased region" description="Basic and acidic residues" evidence="13">
    <location>
        <begin position="257"/>
        <end position="270"/>
    </location>
</feature>
<evidence type="ECO:0000256" key="11">
    <source>
        <dbReference type="ARBA" id="ARBA00023303"/>
    </source>
</evidence>
<dbReference type="Pfam" id="PF07885">
    <property type="entry name" value="Ion_trans_2"/>
    <property type="match status" value="2"/>
</dbReference>
<reference evidence="17" key="1">
    <citation type="journal article" date="2004" name="Nature">
        <title>Genome duplication in the teleost fish Tetraodon nigroviridis reveals the early vertebrate proto-karyotype.</title>
        <authorList>
            <person name="Jaillon O."/>
            <person name="Aury J.-M."/>
            <person name="Brunet F."/>
            <person name="Petit J.-L."/>
            <person name="Stange-Thomann N."/>
            <person name="Mauceli E."/>
            <person name="Bouneau L."/>
            <person name="Fischer C."/>
            <person name="Ozouf-Costaz C."/>
            <person name="Bernot A."/>
            <person name="Nicaud S."/>
            <person name="Jaffe D."/>
            <person name="Fisher S."/>
            <person name="Lutfalla G."/>
            <person name="Dossat C."/>
            <person name="Segurens B."/>
            <person name="Dasilva C."/>
            <person name="Salanoubat M."/>
            <person name="Levy M."/>
            <person name="Boudet N."/>
            <person name="Castellano S."/>
            <person name="Anthouard V."/>
            <person name="Jubin C."/>
            <person name="Castelli V."/>
            <person name="Katinka M."/>
            <person name="Vacherie B."/>
            <person name="Biemont C."/>
            <person name="Skalli Z."/>
            <person name="Cattolico L."/>
            <person name="Poulain J."/>
            <person name="De Berardinis V."/>
            <person name="Cruaud C."/>
            <person name="Duprat S."/>
            <person name="Brottier P."/>
            <person name="Coutanceau J.-P."/>
            <person name="Gouzy J."/>
            <person name="Parra G."/>
            <person name="Lardier G."/>
            <person name="Chapple C."/>
            <person name="McKernan K.J."/>
            <person name="McEwan P."/>
            <person name="Bosak S."/>
            <person name="Kellis M."/>
            <person name="Volff J.-N."/>
            <person name="Guigo R."/>
            <person name="Zody M.C."/>
            <person name="Mesirov J."/>
            <person name="Lindblad-Toh K."/>
            <person name="Birren B."/>
            <person name="Nusbaum C."/>
            <person name="Kahn D."/>
            <person name="Robinson-Rechavi M."/>
            <person name="Laudet V."/>
            <person name="Schachter V."/>
            <person name="Quetier F."/>
            <person name="Saurin W."/>
            <person name="Scarpelli C."/>
            <person name="Wincker P."/>
            <person name="Lander E.S."/>
            <person name="Weissenbach J."/>
            <person name="Roest Crollius H."/>
        </authorList>
    </citation>
    <scope>NUCLEOTIDE SEQUENCE [LARGE SCALE GENOMIC DNA]</scope>
</reference>
<evidence type="ECO:0000256" key="3">
    <source>
        <dbReference type="ARBA" id="ARBA00022448"/>
    </source>
</evidence>
<keyword evidence="11 12" id="KW-0407">Ion channel</keyword>
<evidence type="ECO:0000313" key="17">
    <source>
        <dbReference type="Proteomes" id="UP000007303"/>
    </source>
</evidence>
<keyword evidence="4" id="KW-0633">Potassium transport</keyword>
<evidence type="ECO:0000259" key="15">
    <source>
        <dbReference type="Pfam" id="PF07885"/>
    </source>
</evidence>
<comment type="subcellular location">
    <subcellularLocation>
        <location evidence="1">Membrane</location>
        <topology evidence="1">Multi-pass membrane protein</topology>
    </subcellularLocation>
</comment>
<feature type="domain" description="Potassium channel" evidence="15">
    <location>
        <begin position="168"/>
        <end position="242"/>
    </location>
</feature>
<evidence type="ECO:0000256" key="1">
    <source>
        <dbReference type="ARBA" id="ARBA00004141"/>
    </source>
</evidence>
<evidence type="ECO:0000256" key="14">
    <source>
        <dbReference type="SAM" id="Phobius"/>
    </source>
</evidence>
<name>H3CPC0_TETNG</name>
<accession>H3CPC0</accession>
<evidence type="ECO:0000256" key="7">
    <source>
        <dbReference type="ARBA" id="ARBA00022958"/>
    </source>
</evidence>
<feature type="transmembrane region" description="Helical" evidence="14">
    <location>
        <begin position="220"/>
        <end position="244"/>
    </location>
</feature>
<dbReference type="HOGENOM" id="CLU_022504_4_2_1"/>
<dbReference type="InterPro" id="IPR003280">
    <property type="entry name" value="2pore_dom_K_chnl"/>
</dbReference>
<keyword evidence="5 12" id="KW-0812">Transmembrane</keyword>
<reference evidence="16" key="3">
    <citation type="submission" date="2025-09" db="UniProtKB">
        <authorList>
            <consortium name="Ensembl"/>
        </authorList>
    </citation>
    <scope>IDENTIFICATION</scope>
</reference>
<feature type="transmembrane region" description="Helical" evidence="14">
    <location>
        <begin position="154"/>
        <end position="177"/>
    </location>
</feature>
<protein>
    <submittedName>
        <fullName evidence="16">Potassium channel, subfamily K, member 15</fullName>
    </submittedName>
</protein>
<sequence length="315" mass="34479">MKVKKIRNVLLILSILLYLLAGAAVFDALESGGESARTGALEEQLGELKLKYGLGEVEYREVERLVLQAAPHRAGSQWRFAGSFYFALTVITTIGYGHAAPRTDAGKTFCMFYAVLGIPLTLVMFQSLGQRINACVRCLLRRAKPGLGLQGSEVCMGSMVLVGLLSCTSTLCIGAAAFAHFEDWRFFDAYYYCFVTLTTIGLGDFVALQKKDTLQEQTLYVALSFVYILAGLAVFGAVLNLVVLRSLAEDQESQPKVTRENGAEAGDGPRGRCRLGPLMEGGSSRSHLLSSPLREHRRHVSDRSDDSEPGRLRKL</sequence>
<keyword evidence="9 12" id="KW-0406">Ion transport</keyword>
<organism evidence="16 17">
    <name type="scientific">Tetraodon nigroviridis</name>
    <name type="common">Spotted green pufferfish</name>
    <name type="synonym">Chelonodon nigroviridis</name>
    <dbReference type="NCBI Taxonomy" id="99883"/>
    <lineage>
        <taxon>Eukaryota</taxon>
        <taxon>Metazoa</taxon>
        <taxon>Chordata</taxon>
        <taxon>Craniata</taxon>
        <taxon>Vertebrata</taxon>
        <taxon>Euteleostomi</taxon>
        <taxon>Actinopterygii</taxon>
        <taxon>Neopterygii</taxon>
        <taxon>Teleostei</taxon>
        <taxon>Neoteleostei</taxon>
        <taxon>Acanthomorphata</taxon>
        <taxon>Eupercaria</taxon>
        <taxon>Tetraodontiformes</taxon>
        <taxon>Tetradontoidea</taxon>
        <taxon>Tetraodontidae</taxon>
        <taxon>Tetraodon</taxon>
    </lineage>
</organism>
<dbReference type="GeneTree" id="ENSGT00940000160902"/>
<dbReference type="PANTHER" id="PTHR11003">
    <property type="entry name" value="POTASSIUM CHANNEL, SUBFAMILY K"/>
    <property type="match status" value="1"/>
</dbReference>
<dbReference type="PRINTS" id="PR01095">
    <property type="entry name" value="TASKCHANNEL"/>
</dbReference>
<evidence type="ECO:0000256" key="6">
    <source>
        <dbReference type="ARBA" id="ARBA00022826"/>
    </source>
</evidence>
<feature type="transmembrane region" description="Helical" evidence="14">
    <location>
        <begin position="111"/>
        <end position="133"/>
    </location>
</feature>
<proteinExistence type="inferred from homology"/>
<evidence type="ECO:0000256" key="12">
    <source>
        <dbReference type="RuleBase" id="RU003857"/>
    </source>
</evidence>
<evidence type="ECO:0000256" key="9">
    <source>
        <dbReference type="ARBA" id="ARBA00023065"/>
    </source>
</evidence>
<dbReference type="FunFam" id="1.10.287.70:FF:000057">
    <property type="entry name" value="Potassium channel subfamily K member"/>
    <property type="match status" value="1"/>
</dbReference>